<accession>A0ACC6V0E6</accession>
<evidence type="ECO:0000313" key="2">
    <source>
        <dbReference type="Proteomes" id="UP000033636"/>
    </source>
</evidence>
<evidence type="ECO:0000313" key="1">
    <source>
        <dbReference type="EMBL" id="MFB6490261.1"/>
    </source>
</evidence>
<dbReference type="EMBL" id="JZWT02000006">
    <property type="protein sequence ID" value="MFB6490261.1"/>
    <property type="molecule type" value="Genomic_DNA"/>
</dbReference>
<organism evidence="1 2">
    <name type="scientific">Thermoproteus sp. AZ2</name>
    <dbReference type="NCBI Taxonomy" id="1609232"/>
    <lineage>
        <taxon>Archaea</taxon>
        <taxon>Thermoproteota</taxon>
        <taxon>Thermoprotei</taxon>
        <taxon>Thermoproteales</taxon>
        <taxon>Thermoproteaceae</taxon>
        <taxon>Thermoproteus</taxon>
    </lineage>
</organism>
<sequence length="189" mass="20548">MRLKTAKGIAMCPSCGFAMPGLDMCSLTNTCVECARKALGEACSTCPEKDACDLALEGLRFIKSLEPKLDIYVDVSKEVVKKAERYGAAEIAIAYMKALMGLVKALQSHSPAEAFTAWLKAVFKPSTLHKLNRTPYIVSDFYLEFKAFCQEFNCKGLEAPLSNLLSALISLALMEGSPSPEAYFNLLGA</sequence>
<comment type="caution">
    <text evidence="1">The sequence shown here is derived from an EMBL/GenBank/DDBJ whole genome shotgun (WGS) entry which is preliminary data.</text>
</comment>
<dbReference type="Proteomes" id="UP000033636">
    <property type="component" value="Unassembled WGS sequence"/>
</dbReference>
<name>A0ACC6V0E6_9CREN</name>
<gene>
    <name evidence="1" type="ORF">TU35_003265</name>
</gene>
<protein>
    <submittedName>
        <fullName evidence="1">Uncharacterized protein</fullName>
    </submittedName>
</protein>
<proteinExistence type="predicted"/>
<reference evidence="1" key="1">
    <citation type="submission" date="2024-07" db="EMBL/GenBank/DDBJ databases">
        <title>Metagenome and Metagenome-Assembled Genomes of Archaea from a hot spring from the geothermal field of Los Azufres, Mexico.</title>
        <authorList>
            <person name="Marin-Paredes R."/>
            <person name="Martinez-Romero E."/>
            <person name="Servin-Garciduenas L.E."/>
        </authorList>
    </citation>
    <scope>NUCLEOTIDE SEQUENCE</scope>
</reference>